<reference evidence="5" key="1">
    <citation type="submission" date="2017-11" db="EMBL/GenBank/DDBJ databases">
        <title>The sensing device of the deep-sea amphipod.</title>
        <authorList>
            <person name="Kobayashi H."/>
            <person name="Nagahama T."/>
            <person name="Arai W."/>
            <person name="Sasagawa Y."/>
            <person name="Umeda M."/>
            <person name="Hayashi T."/>
            <person name="Nikaido I."/>
            <person name="Watanabe H."/>
            <person name="Oguri K."/>
            <person name="Kitazato H."/>
            <person name="Fujioka K."/>
            <person name="Kido Y."/>
            <person name="Takami H."/>
        </authorList>
    </citation>
    <scope>NUCLEOTIDE SEQUENCE</scope>
    <source>
        <tissue evidence="5">Whole body</tissue>
    </source>
</reference>
<dbReference type="InterPro" id="IPR019734">
    <property type="entry name" value="TPR_rpt"/>
</dbReference>
<proteinExistence type="evidence at transcript level"/>
<evidence type="ECO:0000256" key="2">
    <source>
        <dbReference type="PROSITE-ProRule" id="PRU00339"/>
    </source>
</evidence>
<evidence type="ECO:0000259" key="4">
    <source>
        <dbReference type="PROSITE" id="PS51203"/>
    </source>
</evidence>
<dbReference type="PROSITE" id="PS51203">
    <property type="entry name" value="CS"/>
    <property type="match status" value="1"/>
</dbReference>
<dbReference type="PROSITE" id="PS50005">
    <property type="entry name" value="TPR"/>
    <property type="match status" value="1"/>
</dbReference>
<evidence type="ECO:0000256" key="1">
    <source>
        <dbReference type="ARBA" id="ARBA00008509"/>
    </source>
</evidence>
<dbReference type="Pfam" id="PF04969">
    <property type="entry name" value="CS"/>
    <property type="match status" value="1"/>
</dbReference>
<sequence>MSLESADDLLKEANELMVEEEFQSALEKYNAAIDLDDSLSSAFLHRSASHLKLKNFQSALDDATRSIELKPKNSTAHYRSGISNFHLENFKAAKVSLVKAKELGNKKCDLWIRKCDAEIADSDDPAPEVHPQKIPKVVDRVLPPSPSNEEDVKMEDAELISNGADNVVDPNAKPKPIRTSFIQLGQFAKFTIFSKGLKRDDVSVEFTSDSLSVKVTLAAGGMFYHDVKLWSEIDPSQSSFLVNPYKVVISLKKLNERQDWETLESPEQPDSTIQRRANLASDGGAMTSYPSSGKKTIDWDAVDKEAREEQENEKLEGDSALNKLFSDIYGKADEDTRRAMIKSMQTSNGTCLSTNWKEVRNQNYEDDLQAPKGSEIHKYEY</sequence>
<feature type="repeat" description="TPR" evidence="2">
    <location>
        <begin position="40"/>
        <end position="73"/>
    </location>
</feature>
<protein>
    <submittedName>
        <fullName evidence="5">Protein SGT1 homolog isoform X1</fullName>
    </submittedName>
</protein>
<dbReference type="SUPFAM" id="SSF49764">
    <property type="entry name" value="HSP20-like chaperones"/>
    <property type="match status" value="1"/>
</dbReference>
<dbReference type="Gene3D" id="2.60.40.790">
    <property type="match status" value="1"/>
</dbReference>
<dbReference type="InterPro" id="IPR011990">
    <property type="entry name" value="TPR-like_helical_dom_sf"/>
</dbReference>
<dbReference type="InterPro" id="IPR044563">
    <property type="entry name" value="Sgt1-like"/>
</dbReference>
<dbReference type="CDD" id="cd06466">
    <property type="entry name" value="p23_CS_SGT1_like"/>
    <property type="match status" value="1"/>
</dbReference>
<dbReference type="SMART" id="SM00028">
    <property type="entry name" value="TPR"/>
    <property type="match status" value="3"/>
</dbReference>
<dbReference type="PROSITE" id="PS51048">
    <property type="entry name" value="SGS"/>
    <property type="match status" value="1"/>
</dbReference>
<dbReference type="Pfam" id="PF05002">
    <property type="entry name" value="SGS"/>
    <property type="match status" value="1"/>
</dbReference>
<dbReference type="InterPro" id="IPR008978">
    <property type="entry name" value="HSP20-like_chaperone"/>
</dbReference>
<dbReference type="InterPro" id="IPR007699">
    <property type="entry name" value="SGS_dom"/>
</dbReference>
<evidence type="ECO:0000259" key="3">
    <source>
        <dbReference type="PROSITE" id="PS51048"/>
    </source>
</evidence>
<feature type="domain" description="SGS" evidence="3">
    <location>
        <begin position="288"/>
        <end position="381"/>
    </location>
</feature>
<evidence type="ECO:0000313" key="5">
    <source>
        <dbReference type="EMBL" id="LAC22919.1"/>
    </source>
</evidence>
<organism evidence="5">
    <name type="scientific">Hirondellea gigas</name>
    <dbReference type="NCBI Taxonomy" id="1518452"/>
    <lineage>
        <taxon>Eukaryota</taxon>
        <taxon>Metazoa</taxon>
        <taxon>Ecdysozoa</taxon>
        <taxon>Arthropoda</taxon>
        <taxon>Crustacea</taxon>
        <taxon>Multicrustacea</taxon>
        <taxon>Malacostraca</taxon>
        <taxon>Eumalacostraca</taxon>
        <taxon>Peracarida</taxon>
        <taxon>Amphipoda</taxon>
        <taxon>Amphilochidea</taxon>
        <taxon>Lysianassida</taxon>
        <taxon>Lysianassidira</taxon>
        <taxon>Lysianassoidea</taxon>
        <taxon>Lysianassidae</taxon>
        <taxon>Hirondellea</taxon>
    </lineage>
</organism>
<name>A0A6A7FY03_9CRUS</name>
<keyword evidence="2" id="KW-0802">TPR repeat</keyword>
<accession>A0A6A7FY03</accession>
<dbReference type="SUPFAM" id="SSF48452">
    <property type="entry name" value="TPR-like"/>
    <property type="match status" value="1"/>
</dbReference>
<dbReference type="AlphaFoldDB" id="A0A6A7FY03"/>
<comment type="similarity">
    <text evidence="1">Belongs to the SGT1 family.</text>
</comment>
<dbReference type="GO" id="GO:0051087">
    <property type="term" value="F:protein-folding chaperone binding"/>
    <property type="evidence" value="ECO:0007669"/>
    <property type="project" value="InterPro"/>
</dbReference>
<dbReference type="InterPro" id="IPR007052">
    <property type="entry name" value="CS_dom"/>
</dbReference>
<feature type="domain" description="CS" evidence="4">
    <location>
        <begin position="174"/>
        <end position="264"/>
    </location>
</feature>
<dbReference type="Gene3D" id="1.25.40.10">
    <property type="entry name" value="Tetratricopeptide repeat domain"/>
    <property type="match status" value="1"/>
</dbReference>
<dbReference type="EMBL" id="IACT01003690">
    <property type="protein sequence ID" value="LAC22919.1"/>
    <property type="molecule type" value="mRNA"/>
</dbReference>
<dbReference type="PANTHER" id="PTHR45862">
    <property type="entry name" value="PROTEIN SGT1 HOMOLOG"/>
    <property type="match status" value="1"/>
</dbReference>